<gene>
    <name evidence="4" type="ORF">ACH47X_06830</name>
</gene>
<dbReference type="SUPFAM" id="SSF50249">
    <property type="entry name" value="Nucleic acid-binding proteins"/>
    <property type="match status" value="1"/>
</dbReference>
<dbReference type="EMBL" id="JBIRYI010000003">
    <property type="protein sequence ID" value="MFI2486608.1"/>
    <property type="molecule type" value="Genomic_DNA"/>
</dbReference>
<evidence type="ECO:0000259" key="3">
    <source>
        <dbReference type="PROSITE" id="PS51857"/>
    </source>
</evidence>
<sequence length="166" mass="17660">MAEGTVTAYDAEAGWGVIVPDDGGPRLRVHQVEILTHGYQVLERGERVAYAVEQDDDGPLATAVTPLGPILTEDELARLGLVPEPQPASSPSAGDDPALPFLGEPAEPAKFPTPVRAVIALVGLAALPSMVIGMIQVANGHEEWLPLLISGVIMLLVLERIPHERW</sequence>
<proteinExistence type="predicted"/>
<keyword evidence="2" id="KW-0812">Transmembrane</keyword>
<dbReference type="Pfam" id="PF00313">
    <property type="entry name" value="CSD"/>
    <property type="match status" value="1"/>
</dbReference>
<dbReference type="Gene3D" id="2.40.50.140">
    <property type="entry name" value="Nucleic acid-binding proteins"/>
    <property type="match status" value="1"/>
</dbReference>
<protein>
    <submittedName>
        <fullName evidence="4">Cold-shock protein</fullName>
    </submittedName>
</protein>
<keyword evidence="2" id="KW-0472">Membrane</keyword>
<feature type="transmembrane region" description="Helical" evidence="2">
    <location>
        <begin position="144"/>
        <end position="161"/>
    </location>
</feature>
<feature type="transmembrane region" description="Helical" evidence="2">
    <location>
        <begin position="117"/>
        <end position="138"/>
    </location>
</feature>
<dbReference type="PANTHER" id="PTHR46565">
    <property type="entry name" value="COLD SHOCK DOMAIN PROTEIN 2"/>
    <property type="match status" value="1"/>
</dbReference>
<reference evidence="4 5" key="1">
    <citation type="submission" date="2024-10" db="EMBL/GenBank/DDBJ databases">
        <title>The Natural Products Discovery Center: Release of the First 8490 Sequenced Strains for Exploring Actinobacteria Biosynthetic Diversity.</title>
        <authorList>
            <person name="Kalkreuter E."/>
            <person name="Kautsar S.A."/>
            <person name="Yang D."/>
            <person name="Bader C.D."/>
            <person name="Teijaro C.N."/>
            <person name="Fluegel L."/>
            <person name="Davis C.M."/>
            <person name="Simpson J.R."/>
            <person name="Lauterbach L."/>
            <person name="Steele A.D."/>
            <person name="Gui C."/>
            <person name="Meng S."/>
            <person name="Li G."/>
            <person name="Viehrig K."/>
            <person name="Ye F."/>
            <person name="Su P."/>
            <person name="Kiefer A.F."/>
            <person name="Nichols A."/>
            <person name="Cepeda A.J."/>
            <person name="Yan W."/>
            <person name="Fan B."/>
            <person name="Jiang Y."/>
            <person name="Adhikari A."/>
            <person name="Zheng C.-J."/>
            <person name="Schuster L."/>
            <person name="Cowan T.M."/>
            <person name="Smanski M.J."/>
            <person name="Chevrette M.G."/>
            <person name="De Carvalho L.P.S."/>
            <person name="Shen B."/>
        </authorList>
    </citation>
    <scope>NUCLEOTIDE SEQUENCE [LARGE SCALE GENOMIC DNA]</scope>
    <source>
        <strain evidence="4 5">NPDC019481</strain>
    </source>
</reference>
<evidence type="ECO:0000256" key="2">
    <source>
        <dbReference type="SAM" id="Phobius"/>
    </source>
</evidence>
<dbReference type="Proteomes" id="UP001611580">
    <property type="component" value="Unassembled WGS sequence"/>
</dbReference>
<dbReference type="InterPro" id="IPR002059">
    <property type="entry name" value="CSP_DNA-bd"/>
</dbReference>
<dbReference type="InterPro" id="IPR012340">
    <property type="entry name" value="NA-bd_OB-fold"/>
</dbReference>
<keyword evidence="2" id="KW-1133">Transmembrane helix</keyword>
<evidence type="ECO:0000256" key="1">
    <source>
        <dbReference type="SAM" id="MobiDB-lite"/>
    </source>
</evidence>
<dbReference type="PANTHER" id="PTHR46565:SF20">
    <property type="entry name" value="COLD SHOCK DOMAIN-CONTAINING PROTEIN 4"/>
    <property type="match status" value="1"/>
</dbReference>
<dbReference type="PROSITE" id="PS51857">
    <property type="entry name" value="CSD_2"/>
    <property type="match status" value="1"/>
</dbReference>
<name>A0ABW7XGI0_9MICO</name>
<keyword evidence="5" id="KW-1185">Reference proteome</keyword>
<organism evidence="4 5">
    <name type="scientific">Promicromonospora kroppenstedtii</name>
    <dbReference type="NCBI Taxonomy" id="440482"/>
    <lineage>
        <taxon>Bacteria</taxon>
        <taxon>Bacillati</taxon>
        <taxon>Actinomycetota</taxon>
        <taxon>Actinomycetes</taxon>
        <taxon>Micrococcales</taxon>
        <taxon>Promicromonosporaceae</taxon>
        <taxon>Promicromonospora</taxon>
    </lineage>
</organism>
<feature type="domain" description="CSD" evidence="3">
    <location>
        <begin position="1"/>
        <end position="66"/>
    </location>
</feature>
<feature type="region of interest" description="Disordered" evidence="1">
    <location>
        <begin position="81"/>
        <end position="100"/>
    </location>
</feature>
<dbReference type="SMART" id="SM00357">
    <property type="entry name" value="CSP"/>
    <property type="match status" value="1"/>
</dbReference>
<comment type="caution">
    <text evidence="4">The sequence shown here is derived from an EMBL/GenBank/DDBJ whole genome shotgun (WGS) entry which is preliminary data.</text>
</comment>
<evidence type="ECO:0000313" key="4">
    <source>
        <dbReference type="EMBL" id="MFI2486608.1"/>
    </source>
</evidence>
<accession>A0ABW7XGI0</accession>
<dbReference type="RefSeq" id="WP_397402659.1">
    <property type="nucleotide sequence ID" value="NZ_JBIRYI010000003.1"/>
</dbReference>
<dbReference type="InterPro" id="IPR011129">
    <property type="entry name" value="CSD"/>
</dbReference>
<evidence type="ECO:0000313" key="5">
    <source>
        <dbReference type="Proteomes" id="UP001611580"/>
    </source>
</evidence>